<dbReference type="EMBL" id="PFEQ01000009">
    <property type="protein sequence ID" value="PJE74320.1"/>
    <property type="molecule type" value="Genomic_DNA"/>
</dbReference>
<evidence type="ECO:0008006" key="3">
    <source>
        <dbReference type="Google" id="ProtNLM"/>
    </source>
</evidence>
<evidence type="ECO:0000313" key="2">
    <source>
        <dbReference type="Proteomes" id="UP000228700"/>
    </source>
</evidence>
<dbReference type="Proteomes" id="UP000228700">
    <property type="component" value="Unassembled WGS sequence"/>
</dbReference>
<reference evidence="2" key="1">
    <citation type="submission" date="2017-09" db="EMBL/GenBank/DDBJ databases">
        <title>Depth-based differentiation of microbial function through sediment-hosted aquifers and enrichment of novel symbionts in the deep terrestrial subsurface.</title>
        <authorList>
            <person name="Probst A.J."/>
            <person name="Ladd B."/>
            <person name="Jarett J.K."/>
            <person name="Geller-Mcgrath D.E."/>
            <person name="Sieber C.M.K."/>
            <person name="Emerson J.B."/>
            <person name="Anantharaman K."/>
            <person name="Thomas B.C."/>
            <person name="Malmstrom R."/>
            <person name="Stieglmeier M."/>
            <person name="Klingl A."/>
            <person name="Woyke T."/>
            <person name="Ryan C.M."/>
            <person name="Banfield J.F."/>
        </authorList>
    </citation>
    <scope>NUCLEOTIDE SEQUENCE [LARGE SCALE GENOMIC DNA]</scope>
</reference>
<evidence type="ECO:0000313" key="1">
    <source>
        <dbReference type="EMBL" id="PJE74320.1"/>
    </source>
</evidence>
<dbReference type="SUPFAM" id="SSF53474">
    <property type="entry name" value="alpha/beta-Hydrolases"/>
    <property type="match status" value="1"/>
</dbReference>
<dbReference type="Gene3D" id="3.40.50.1820">
    <property type="entry name" value="alpha/beta hydrolase"/>
    <property type="match status" value="1"/>
</dbReference>
<proteinExistence type="predicted"/>
<accession>A0A2M8LCG9</accession>
<comment type="caution">
    <text evidence="1">The sequence shown here is derived from an EMBL/GenBank/DDBJ whole genome shotgun (WGS) entry which is preliminary data.</text>
</comment>
<name>A0A2M8LCG9_9BACT</name>
<sequence>MKKILYIIPGWTETTRRRPYQLLRKEAQKNGYEVIFKNIDWKKPLSSQVFSTPEDAVIFGFSLGAILAWLAAQQNPCRLLILASMTPHYSFTDSKIKKALIEITGIRFVNDVIKHLESKNKAKKQTMMYGDLEDEKADILVKNTEHELTNNYIKAITKLL</sequence>
<protein>
    <recommendedName>
        <fullName evidence="3">Alpha/beta hydrolase</fullName>
    </recommendedName>
</protein>
<gene>
    <name evidence="1" type="ORF">COV01_02375</name>
</gene>
<dbReference type="InterPro" id="IPR029058">
    <property type="entry name" value="AB_hydrolase_fold"/>
</dbReference>
<organism evidence="1 2">
    <name type="scientific">Candidatus Taylorbacteria bacterium CG10_big_fil_rev_8_21_14_0_10_41_48</name>
    <dbReference type="NCBI Taxonomy" id="1975024"/>
    <lineage>
        <taxon>Bacteria</taxon>
        <taxon>Candidatus Tayloriibacteriota</taxon>
    </lineage>
</organism>
<dbReference type="AlphaFoldDB" id="A0A2M8LCG9"/>